<feature type="region of interest" description="Disordered" evidence="1">
    <location>
        <begin position="474"/>
        <end position="548"/>
    </location>
</feature>
<organism evidence="3 4">
    <name type="scientific">Galerina marginata (strain CBS 339.88)</name>
    <dbReference type="NCBI Taxonomy" id="685588"/>
    <lineage>
        <taxon>Eukaryota</taxon>
        <taxon>Fungi</taxon>
        <taxon>Dikarya</taxon>
        <taxon>Basidiomycota</taxon>
        <taxon>Agaricomycotina</taxon>
        <taxon>Agaricomycetes</taxon>
        <taxon>Agaricomycetidae</taxon>
        <taxon>Agaricales</taxon>
        <taxon>Agaricineae</taxon>
        <taxon>Strophariaceae</taxon>
        <taxon>Galerina</taxon>
    </lineage>
</organism>
<feature type="compositionally biased region" description="Low complexity" evidence="1">
    <location>
        <begin position="403"/>
        <end position="419"/>
    </location>
</feature>
<keyword evidence="4" id="KW-1185">Reference proteome</keyword>
<sequence length="548" mass="57388">MVLQFRSHFPFRILSSILDHFHHRTLLRARWLFLVIALSDLSVRRNGVWAERNVTVDDQDPSIVYSPAGAWALSANNSLDFGFAHMLTQNATATAVFQFTGTAIYFFSPLWPYTVNTAISLDGGPSTLVDLVDHSHNDTGQGPETVQSRVVWNATDLNFTQHVLNISVGVGQPFAVVDGLIYTDPNATTTTAMPLPSASSASPTTSSSASSSSTERVVASSTTNPTSSLSTSSSSKHIIPVALGTILGILGVFLLMIGMWFFFRRRRRPVSEAWTFGSGSNANGGPPPNANGYRNAGQPFTQGHAHGYLMEQTSQGTWQNSRYGFIGMPPPAIPFASPPPGAYHDPSSPQSRAPNRYQPGYTLSTITEKSTPKMADGTRTPLAAHSPASGQSEIGYYTPPPAGSQALGQGQGQGSDSASMLSAGRAGIGIGYYTPPPAAPSEVSSAGRAGVGAGGGYAVAGGGAEQQQQYHYGNAEPNAYGTGHAERSGYSGSSSSSTAVASPSASTSGHGEKHKPKSKSKAKSRKATDVNSSTGAGQKGGSSSSYWI</sequence>
<dbReference type="Proteomes" id="UP000027222">
    <property type="component" value="Unassembled WGS sequence"/>
</dbReference>
<proteinExistence type="predicted"/>
<dbReference type="AlphaFoldDB" id="A0A067TZK5"/>
<evidence type="ECO:0008006" key="5">
    <source>
        <dbReference type="Google" id="ProtNLM"/>
    </source>
</evidence>
<keyword evidence="2" id="KW-0472">Membrane</keyword>
<feature type="region of interest" description="Disordered" evidence="1">
    <location>
        <begin position="330"/>
        <end position="420"/>
    </location>
</feature>
<dbReference type="Gene3D" id="2.60.120.260">
    <property type="entry name" value="Galactose-binding domain-like"/>
    <property type="match status" value="1"/>
</dbReference>
<feature type="compositionally biased region" description="Polar residues" evidence="1">
    <location>
        <begin position="529"/>
        <end position="548"/>
    </location>
</feature>
<feature type="region of interest" description="Disordered" evidence="1">
    <location>
        <begin position="275"/>
        <end position="300"/>
    </location>
</feature>
<feature type="compositionally biased region" description="Low complexity" evidence="1">
    <location>
        <begin position="277"/>
        <end position="297"/>
    </location>
</feature>
<feature type="compositionally biased region" description="Low complexity" evidence="1">
    <location>
        <begin position="488"/>
        <end position="509"/>
    </location>
</feature>
<feature type="compositionally biased region" description="Basic residues" evidence="1">
    <location>
        <begin position="512"/>
        <end position="525"/>
    </location>
</feature>
<keyword evidence="2" id="KW-1133">Transmembrane helix</keyword>
<name>A0A067TZK5_GALM3</name>
<protein>
    <recommendedName>
        <fullName evidence="5">Mid2 domain-containing protein</fullName>
    </recommendedName>
</protein>
<keyword evidence="2" id="KW-0812">Transmembrane</keyword>
<evidence type="ECO:0000313" key="4">
    <source>
        <dbReference type="Proteomes" id="UP000027222"/>
    </source>
</evidence>
<feature type="region of interest" description="Disordered" evidence="1">
    <location>
        <begin position="193"/>
        <end position="233"/>
    </location>
</feature>
<evidence type="ECO:0000256" key="1">
    <source>
        <dbReference type="SAM" id="MobiDB-lite"/>
    </source>
</evidence>
<dbReference type="OrthoDB" id="3234968at2759"/>
<accession>A0A067TZK5</accession>
<dbReference type="EMBL" id="KL142368">
    <property type="protein sequence ID" value="KDR84488.1"/>
    <property type="molecule type" value="Genomic_DNA"/>
</dbReference>
<gene>
    <name evidence="3" type="ORF">GALMADRAFT_133773</name>
</gene>
<dbReference type="HOGENOM" id="CLU_598469_0_0_1"/>
<reference evidence="4" key="1">
    <citation type="journal article" date="2014" name="Proc. Natl. Acad. Sci. U.S.A.">
        <title>Extensive sampling of basidiomycete genomes demonstrates inadequacy of the white-rot/brown-rot paradigm for wood decay fungi.</title>
        <authorList>
            <person name="Riley R."/>
            <person name="Salamov A.A."/>
            <person name="Brown D.W."/>
            <person name="Nagy L.G."/>
            <person name="Floudas D."/>
            <person name="Held B.W."/>
            <person name="Levasseur A."/>
            <person name="Lombard V."/>
            <person name="Morin E."/>
            <person name="Otillar R."/>
            <person name="Lindquist E.A."/>
            <person name="Sun H."/>
            <person name="LaButti K.M."/>
            <person name="Schmutz J."/>
            <person name="Jabbour D."/>
            <person name="Luo H."/>
            <person name="Baker S.E."/>
            <person name="Pisabarro A.G."/>
            <person name="Walton J.D."/>
            <person name="Blanchette R.A."/>
            <person name="Henrissat B."/>
            <person name="Martin F."/>
            <person name="Cullen D."/>
            <person name="Hibbett D.S."/>
            <person name="Grigoriev I.V."/>
        </authorList>
    </citation>
    <scope>NUCLEOTIDE SEQUENCE [LARGE SCALE GENOMIC DNA]</scope>
    <source>
        <strain evidence="4">CBS 339.88</strain>
    </source>
</reference>
<dbReference type="STRING" id="685588.A0A067TZK5"/>
<feature type="compositionally biased region" description="Pro residues" evidence="1">
    <location>
        <begin position="330"/>
        <end position="341"/>
    </location>
</feature>
<evidence type="ECO:0000256" key="2">
    <source>
        <dbReference type="SAM" id="Phobius"/>
    </source>
</evidence>
<evidence type="ECO:0000313" key="3">
    <source>
        <dbReference type="EMBL" id="KDR84488.1"/>
    </source>
</evidence>
<feature type="transmembrane region" description="Helical" evidence="2">
    <location>
        <begin position="238"/>
        <end position="263"/>
    </location>
</feature>